<evidence type="ECO:0000256" key="4">
    <source>
        <dbReference type="SAM" id="SignalP"/>
    </source>
</evidence>
<dbReference type="EMBL" id="MU839839">
    <property type="protein sequence ID" value="KAK1752602.1"/>
    <property type="molecule type" value="Genomic_DNA"/>
</dbReference>
<organism evidence="6 7">
    <name type="scientific">Echria macrotheca</name>
    <dbReference type="NCBI Taxonomy" id="438768"/>
    <lineage>
        <taxon>Eukaryota</taxon>
        <taxon>Fungi</taxon>
        <taxon>Dikarya</taxon>
        <taxon>Ascomycota</taxon>
        <taxon>Pezizomycotina</taxon>
        <taxon>Sordariomycetes</taxon>
        <taxon>Sordariomycetidae</taxon>
        <taxon>Sordariales</taxon>
        <taxon>Schizotheciaceae</taxon>
        <taxon>Echria</taxon>
    </lineage>
</organism>
<evidence type="ECO:0000313" key="7">
    <source>
        <dbReference type="Proteomes" id="UP001239445"/>
    </source>
</evidence>
<dbReference type="PANTHER" id="PTHR32303:SF10">
    <property type="entry name" value="OUTER MEMBRANE PROTEIN ASSEMBLY FACTOR BAMB"/>
    <property type="match status" value="1"/>
</dbReference>
<proteinExistence type="inferred from homology"/>
<dbReference type="SUPFAM" id="SSF50998">
    <property type="entry name" value="Quinoprotein alcohol dehydrogenase-like"/>
    <property type="match status" value="2"/>
</dbReference>
<dbReference type="PANTHER" id="PTHR32303">
    <property type="entry name" value="QUINOPROTEIN ALCOHOL DEHYDROGENASE (CYTOCHROME C)"/>
    <property type="match status" value="1"/>
</dbReference>
<keyword evidence="3" id="KW-0560">Oxidoreductase</keyword>
<dbReference type="Gene3D" id="2.140.10.10">
    <property type="entry name" value="Quinoprotein alcohol dehydrogenase-like superfamily"/>
    <property type="match status" value="1"/>
</dbReference>
<evidence type="ECO:0000313" key="6">
    <source>
        <dbReference type="EMBL" id="KAK1752602.1"/>
    </source>
</evidence>
<keyword evidence="4" id="KW-0732">Signal</keyword>
<keyword evidence="7" id="KW-1185">Reference proteome</keyword>
<dbReference type="InterPro" id="IPR015943">
    <property type="entry name" value="WD40/YVTN_repeat-like_dom_sf"/>
</dbReference>
<name>A0AAJ0B9E8_9PEZI</name>
<dbReference type="Pfam" id="PF13360">
    <property type="entry name" value="PQQ_2"/>
    <property type="match status" value="1"/>
</dbReference>
<comment type="cofactor">
    <cofactor evidence="1">
        <name>pyrroloquinoline quinone</name>
        <dbReference type="ChEBI" id="CHEBI:58442"/>
    </cofactor>
</comment>
<evidence type="ECO:0000256" key="2">
    <source>
        <dbReference type="ARBA" id="ARBA00008156"/>
    </source>
</evidence>
<dbReference type="Gene3D" id="2.130.10.10">
    <property type="entry name" value="YVTN repeat-like/Quinoprotein amine dehydrogenase"/>
    <property type="match status" value="1"/>
</dbReference>
<accession>A0AAJ0B9E8</accession>
<evidence type="ECO:0000256" key="3">
    <source>
        <dbReference type="ARBA" id="ARBA00023002"/>
    </source>
</evidence>
<sequence length="555" mass="58863">MLITFRLLATLVVASLTTTISSAADDEWSGWGANTRNNRWASSNKKITSRTISSLAPKCQIFYPKGVSATPVLKGNTVYYPTWNGLFVALDFEGCRVKWQINVTDIISAYAPITPLQATYVRPVARTSPQIDGDILYFGTLTNALVVAVDRNSGAVLATHQLNAHPLAIVTMSPTLFDNKLFVGAASVEENLSILDPDYKCCTFVGNVAALKFDKPSRKFSVVWDVPMIPAASAAAGWSGVGMWGSQPSIDSVRRQVFFASGNTYSVPDVIIDCQETTQNISAVKQGLVPDPCLPRDILQESVIALDLDLGIINWVHQLPALDAFTAACGYPGLFPQNKTACPEIPGLDYDFGMAPAFVPGSTATPYGKDIVVVGQKSGIIYAFSAQAGHLFWATQTSPGGLSGGLSWGVAADDVRAYFTAINWGGLDFTLQPSGVTVNRSAYGAVSLATGAILWETGVPGNGTSYAPPSVVGDLVLVGKTGLDPNLTQAYDTNNGSLVALDKATGQVLLEYVLDTNTHSGVAVRDDYVLLGLGYDGFEAPAPVPGSIKVMKLGK</sequence>
<dbReference type="GO" id="GO:0016491">
    <property type="term" value="F:oxidoreductase activity"/>
    <property type="evidence" value="ECO:0007669"/>
    <property type="project" value="UniProtKB-KW"/>
</dbReference>
<dbReference type="AlphaFoldDB" id="A0AAJ0B9E8"/>
<feature type="chain" id="PRO_5042559352" evidence="4">
    <location>
        <begin position="24"/>
        <end position="555"/>
    </location>
</feature>
<feature type="domain" description="Pyrrolo-quinoline quinone repeat" evidence="5">
    <location>
        <begin position="38"/>
        <end position="315"/>
    </location>
</feature>
<gene>
    <name evidence="6" type="ORF">QBC47DRAFT_416246</name>
</gene>
<dbReference type="InterPro" id="IPR002372">
    <property type="entry name" value="PQQ_rpt_dom"/>
</dbReference>
<feature type="signal peptide" evidence="4">
    <location>
        <begin position="1"/>
        <end position="23"/>
    </location>
</feature>
<comment type="caution">
    <text evidence="6">The sequence shown here is derived from an EMBL/GenBank/DDBJ whole genome shotgun (WGS) entry which is preliminary data.</text>
</comment>
<reference evidence="6" key="1">
    <citation type="submission" date="2023-06" db="EMBL/GenBank/DDBJ databases">
        <title>Genome-scale phylogeny and comparative genomics of the fungal order Sordariales.</title>
        <authorList>
            <consortium name="Lawrence Berkeley National Laboratory"/>
            <person name="Hensen N."/>
            <person name="Bonometti L."/>
            <person name="Westerberg I."/>
            <person name="Brannstrom I.O."/>
            <person name="Guillou S."/>
            <person name="Cros-Aarteil S."/>
            <person name="Calhoun S."/>
            <person name="Haridas S."/>
            <person name="Kuo A."/>
            <person name="Mondo S."/>
            <person name="Pangilinan J."/>
            <person name="Riley R."/>
            <person name="Labutti K."/>
            <person name="Andreopoulos B."/>
            <person name="Lipzen A."/>
            <person name="Chen C."/>
            <person name="Yanf M."/>
            <person name="Daum C."/>
            <person name="Ng V."/>
            <person name="Clum A."/>
            <person name="Steindorff A."/>
            <person name="Ohm R."/>
            <person name="Martin F."/>
            <person name="Silar P."/>
            <person name="Natvig D."/>
            <person name="Lalanne C."/>
            <person name="Gautier V."/>
            <person name="Ament-Velasquez S.L."/>
            <person name="Kruys A."/>
            <person name="Hutchinson M.I."/>
            <person name="Powell A.J."/>
            <person name="Barry K."/>
            <person name="Miller A.N."/>
            <person name="Grigoriev I.V."/>
            <person name="Debuchy R."/>
            <person name="Gladieux P."/>
            <person name="Thoren M.H."/>
            <person name="Johannesson H."/>
        </authorList>
    </citation>
    <scope>NUCLEOTIDE SEQUENCE</scope>
    <source>
        <strain evidence="6">PSN4</strain>
    </source>
</reference>
<comment type="similarity">
    <text evidence="2">Belongs to the bacterial PQQ dehydrogenase family.</text>
</comment>
<protein>
    <submittedName>
        <fullName evidence="6">Quino protein alcohol dehydrogenase-like protein</fullName>
    </submittedName>
</protein>
<dbReference type="InterPro" id="IPR018391">
    <property type="entry name" value="PQQ_b-propeller_rpt"/>
</dbReference>
<evidence type="ECO:0000256" key="1">
    <source>
        <dbReference type="ARBA" id="ARBA00001931"/>
    </source>
</evidence>
<evidence type="ECO:0000259" key="5">
    <source>
        <dbReference type="Pfam" id="PF13360"/>
    </source>
</evidence>
<dbReference type="Proteomes" id="UP001239445">
    <property type="component" value="Unassembled WGS sequence"/>
</dbReference>
<dbReference type="InterPro" id="IPR011047">
    <property type="entry name" value="Quinoprotein_ADH-like_sf"/>
</dbReference>
<dbReference type="SMART" id="SM00564">
    <property type="entry name" value="PQQ"/>
    <property type="match status" value="4"/>
</dbReference>